<dbReference type="CDD" id="cd22541">
    <property type="entry name" value="SP5_N"/>
    <property type="match status" value="1"/>
</dbReference>
<name>A0A2T0SJ24_9ACTN</name>
<evidence type="ECO:0000256" key="1">
    <source>
        <dbReference type="ARBA" id="ARBA00004613"/>
    </source>
</evidence>
<evidence type="ECO:0000256" key="4">
    <source>
        <dbReference type="ARBA" id="ARBA00022801"/>
    </source>
</evidence>
<dbReference type="PROSITE" id="PS51764">
    <property type="entry name" value="GH26"/>
    <property type="match status" value="1"/>
</dbReference>
<feature type="compositionally biased region" description="Pro residues" evidence="7">
    <location>
        <begin position="245"/>
        <end position="301"/>
    </location>
</feature>
<dbReference type="InterPro" id="IPR017853">
    <property type="entry name" value="GH"/>
</dbReference>
<organism evidence="9 10">
    <name type="scientific">Pseudosporangium ferrugineum</name>
    <dbReference type="NCBI Taxonomy" id="439699"/>
    <lineage>
        <taxon>Bacteria</taxon>
        <taxon>Bacillati</taxon>
        <taxon>Actinomycetota</taxon>
        <taxon>Actinomycetes</taxon>
        <taxon>Micromonosporales</taxon>
        <taxon>Micromonosporaceae</taxon>
        <taxon>Pseudosporangium</taxon>
    </lineage>
</organism>
<feature type="region of interest" description="Disordered" evidence="7">
    <location>
        <begin position="12"/>
        <end position="42"/>
    </location>
</feature>
<feature type="active site" description="Nucleophile" evidence="6">
    <location>
        <position position="615"/>
    </location>
</feature>
<evidence type="ECO:0000256" key="6">
    <source>
        <dbReference type="PROSITE-ProRule" id="PRU01100"/>
    </source>
</evidence>
<dbReference type="NCBIfam" id="NF033679">
    <property type="entry name" value="DNRLRE_dom"/>
    <property type="match status" value="1"/>
</dbReference>
<evidence type="ECO:0000313" key="9">
    <source>
        <dbReference type="EMBL" id="PRY33417.1"/>
    </source>
</evidence>
<dbReference type="AlphaFoldDB" id="A0A2T0SJ24"/>
<dbReference type="Gene3D" id="3.20.20.80">
    <property type="entry name" value="Glycosidases"/>
    <property type="match status" value="1"/>
</dbReference>
<dbReference type="Pfam" id="PF24517">
    <property type="entry name" value="CBM96"/>
    <property type="match status" value="1"/>
</dbReference>
<dbReference type="SUPFAM" id="SSF51445">
    <property type="entry name" value="(Trans)glycosidases"/>
    <property type="match status" value="1"/>
</dbReference>
<accession>A0A2T0SJ24</accession>
<keyword evidence="4 6" id="KW-0378">Hydrolase</keyword>
<feature type="compositionally biased region" description="Basic and acidic residues" evidence="7">
    <location>
        <begin position="33"/>
        <end position="42"/>
    </location>
</feature>
<comment type="subcellular location">
    <subcellularLocation>
        <location evidence="1">Secreted</location>
    </subcellularLocation>
</comment>
<evidence type="ECO:0000259" key="8">
    <source>
        <dbReference type="PROSITE" id="PS51764"/>
    </source>
</evidence>
<evidence type="ECO:0000256" key="7">
    <source>
        <dbReference type="SAM" id="MobiDB-lite"/>
    </source>
</evidence>
<dbReference type="InterPro" id="IPR022790">
    <property type="entry name" value="GH26_dom"/>
</dbReference>
<feature type="domain" description="GH26" evidence="8">
    <location>
        <begin position="372"/>
        <end position="681"/>
    </location>
</feature>
<proteinExistence type="inferred from homology"/>
<reference evidence="9 10" key="1">
    <citation type="submission" date="2018-03" db="EMBL/GenBank/DDBJ databases">
        <title>Genomic Encyclopedia of Archaeal and Bacterial Type Strains, Phase II (KMG-II): from individual species to whole genera.</title>
        <authorList>
            <person name="Goeker M."/>
        </authorList>
    </citation>
    <scope>NUCLEOTIDE SEQUENCE [LARGE SCALE GENOMIC DNA]</scope>
    <source>
        <strain evidence="9 10">DSM 45348</strain>
    </source>
</reference>
<feature type="region of interest" description="Disordered" evidence="7">
    <location>
        <begin position="242"/>
        <end position="380"/>
    </location>
</feature>
<sequence length="689" mass="72380">MPPSVRFATCPHRYGHRPRTARPGIFSPCPAETRPDNSGEKNLRRSKLHLTALAAVFTGAGLLAAPAAAAPAAAAPAAAAPAAAAPAAPELKLAATDDTYVSSGRVDATFGDEDKLAVGRLGRDSKIAYLKFLVPAGAKVTGARLKLITVGDVGGPVTVSRVADAGWSERKLTARTAPQPGAPAGTASPAADAAEVSIDLRTAVTGPGAYSFAVRSSASSVTRFRSSEAKGGGPELIITTAQPAKPAPAKPGPTTPAPTKPAPTTPAPTKPAPTTPAPTKPAPTTPAPTKPVPATPAPTKPAPTQATPTPAPAKPSPSQPAPVPSTPPTQSAPAPTTSPSPSQPAPAPTTPPTQSSPAPTTPPATPIEDEDMPPPATGDCVTGDLLVPSCGVLWGAAAGGFTDAPRDQALKDWEKLSGRTASIFHAYHKGDEPFPTKSEMAMARDAAKPRVLLLNWKIAYGSTWAKVAKGEQDARIDRFAARIQSTFPEKFFLVLNHEPENDVIAKPGSGWEAKDFAAMYRHTILRLRAKGVTNAINVMAYMGNEKWMAQSWWKDLYPGDDVVDWMGLDSYVSAEKGYYHYGTFADLLDRKAPNGPTFYDWATSKHASKPLMIAEWGVYHRVGRATDKTAGFNSVLPELRKRPNIKAIVYFDTKSDDEGDRDISIDSTKANLAAFRTLAADPIFNVKLR</sequence>
<evidence type="ECO:0000256" key="5">
    <source>
        <dbReference type="ARBA" id="ARBA00023295"/>
    </source>
</evidence>
<gene>
    <name evidence="9" type="ORF">CLV70_101579</name>
</gene>
<comment type="similarity">
    <text evidence="6">Belongs to the glycosyl hydrolase 26 family.</text>
</comment>
<keyword evidence="3" id="KW-0732">Signal</keyword>
<dbReference type="GO" id="GO:0005576">
    <property type="term" value="C:extracellular region"/>
    <property type="evidence" value="ECO:0007669"/>
    <property type="project" value="UniProtKB-SubCell"/>
</dbReference>
<evidence type="ECO:0000256" key="2">
    <source>
        <dbReference type="ARBA" id="ARBA00022525"/>
    </source>
</evidence>
<keyword evidence="2" id="KW-0964">Secreted</keyword>
<keyword evidence="10" id="KW-1185">Reference proteome</keyword>
<dbReference type="GO" id="GO:0004553">
    <property type="term" value="F:hydrolase activity, hydrolyzing O-glycosyl compounds"/>
    <property type="evidence" value="ECO:0007669"/>
    <property type="project" value="InterPro"/>
</dbReference>
<protein>
    <recommendedName>
        <fullName evidence="8">GH26 domain-containing protein</fullName>
    </recommendedName>
</protein>
<dbReference type="Proteomes" id="UP000239209">
    <property type="component" value="Unassembled WGS sequence"/>
</dbReference>
<evidence type="ECO:0000313" key="10">
    <source>
        <dbReference type="Proteomes" id="UP000239209"/>
    </source>
</evidence>
<comment type="caution">
    <text evidence="9">The sequence shown here is derived from an EMBL/GenBank/DDBJ whole genome shotgun (WGS) entry which is preliminary data.</text>
</comment>
<feature type="compositionally biased region" description="Pro residues" evidence="7">
    <location>
        <begin position="309"/>
        <end position="327"/>
    </location>
</feature>
<dbReference type="EMBL" id="PVZG01000001">
    <property type="protein sequence ID" value="PRY33417.1"/>
    <property type="molecule type" value="Genomic_DNA"/>
</dbReference>
<keyword evidence="5 6" id="KW-0326">Glycosidase</keyword>
<evidence type="ECO:0000256" key="3">
    <source>
        <dbReference type="ARBA" id="ARBA00022729"/>
    </source>
</evidence>
<feature type="compositionally biased region" description="Pro residues" evidence="7">
    <location>
        <begin position="336"/>
        <end position="351"/>
    </location>
</feature>
<dbReference type="InterPro" id="IPR055372">
    <property type="entry name" value="CBM96"/>
</dbReference>
<feature type="active site" description="Proton donor" evidence="6">
    <location>
        <position position="498"/>
    </location>
</feature>